<feature type="transmembrane region" description="Helical" evidence="2">
    <location>
        <begin position="104"/>
        <end position="124"/>
    </location>
</feature>
<dbReference type="AlphaFoldDB" id="A0AA36DGV2"/>
<reference evidence="3" key="1">
    <citation type="submission" date="2023-06" db="EMBL/GenBank/DDBJ databases">
        <authorList>
            <person name="Delattre M."/>
        </authorList>
    </citation>
    <scope>NUCLEOTIDE SEQUENCE</scope>
    <source>
        <strain evidence="3">AF72</strain>
    </source>
</reference>
<keyword evidence="2" id="KW-0472">Membrane</keyword>
<evidence type="ECO:0000256" key="2">
    <source>
        <dbReference type="SAM" id="Phobius"/>
    </source>
</evidence>
<comment type="caution">
    <text evidence="3">The sequence shown here is derived from an EMBL/GenBank/DDBJ whole genome shotgun (WGS) entry which is preliminary data.</text>
</comment>
<feature type="region of interest" description="Disordered" evidence="1">
    <location>
        <begin position="52"/>
        <end position="77"/>
    </location>
</feature>
<evidence type="ECO:0000313" key="3">
    <source>
        <dbReference type="EMBL" id="CAJ0587393.1"/>
    </source>
</evidence>
<name>A0AA36DGV2_9BILA</name>
<keyword evidence="2" id="KW-0812">Transmembrane</keyword>
<evidence type="ECO:0000313" key="4">
    <source>
        <dbReference type="Proteomes" id="UP001177023"/>
    </source>
</evidence>
<sequence length="161" mass="17367">MEASPMMASGNVGVRSGGLPARFAVASIIDKQQREIGRLMMENEKLRRQLSAVPPLKGPPTQVVRRTTRGRDPEAPDPGYQLYQVPGAILAMCYYPFASAENKLCIISVVIVILLQAAICYPIAVQNLKKHKAAMAAGIKPTAATTKNVQKDPDADSACYV</sequence>
<dbReference type="Proteomes" id="UP001177023">
    <property type="component" value="Unassembled WGS sequence"/>
</dbReference>
<evidence type="ECO:0000256" key="1">
    <source>
        <dbReference type="SAM" id="MobiDB-lite"/>
    </source>
</evidence>
<dbReference type="EMBL" id="CATQJA010002710">
    <property type="protein sequence ID" value="CAJ0587393.1"/>
    <property type="molecule type" value="Genomic_DNA"/>
</dbReference>
<feature type="non-terminal residue" evidence="3">
    <location>
        <position position="161"/>
    </location>
</feature>
<organism evidence="3 4">
    <name type="scientific">Mesorhabditis spiculigera</name>
    <dbReference type="NCBI Taxonomy" id="96644"/>
    <lineage>
        <taxon>Eukaryota</taxon>
        <taxon>Metazoa</taxon>
        <taxon>Ecdysozoa</taxon>
        <taxon>Nematoda</taxon>
        <taxon>Chromadorea</taxon>
        <taxon>Rhabditida</taxon>
        <taxon>Rhabditina</taxon>
        <taxon>Rhabditomorpha</taxon>
        <taxon>Rhabditoidea</taxon>
        <taxon>Rhabditidae</taxon>
        <taxon>Mesorhabditinae</taxon>
        <taxon>Mesorhabditis</taxon>
    </lineage>
</organism>
<protein>
    <submittedName>
        <fullName evidence="3">Uncharacterized protein</fullName>
    </submittedName>
</protein>
<keyword evidence="2" id="KW-1133">Transmembrane helix</keyword>
<gene>
    <name evidence="3" type="ORF">MSPICULIGERA_LOCUS25362</name>
</gene>
<keyword evidence="4" id="KW-1185">Reference proteome</keyword>
<accession>A0AA36DGV2</accession>
<proteinExistence type="predicted"/>